<keyword evidence="1" id="KW-0812">Transmembrane</keyword>
<evidence type="ECO:0000313" key="2">
    <source>
        <dbReference type="EMBL" id="HED10857.1"/>
    </source>
</evidence>
<evidence type="ECO:0008006" key="3">
    <source>
        <dbReference type="Google" id="ProtNLM"/>
    </source>
</evidence>
<organism evidence="2">
    <name type="scientific">Caldithrix abyssi</name>
    <dbReference type="NCBI Taxonomy" id="187145"/>
    <lineage>
        <taxon>Bacteria</taxon>
        <taxon>Pseudomonadati</taxon>
        <taxon>Calditrichota</taxon>
        <taxon>Calditrichia</taxon>
        <taxon>Calditrichales</taxon>
        <taxon>Calditrichaceae</taxon>
        <taxon>Caldithrix</taxon>
    </lineage>
</organism>
<reference evidence="2" key="1">
    <citation type="journal article" date="2020" name="mSystems">
        <title>Genome- and Community-Level Interaction Insights into Carbon Utilization and Element Cycling Functions of Hydrothermarchaeota in Hydrothermal Sediment.</title>
        <authorList>
            <person name="Zhou Z."/>
            <person name="Liu Y."/>
            <person name="Xu W."/>
            <person name="Pan J."/>
            <person name="Luo Z.H."/>
            <person name="Li M."/>
        </authorList>
    </citation>
    <scope>NUCLEOTIDE SEQUENCE [LARGE SCALE GENOMIC DNA]</scope>
    <source>
        <strain evidence="2">HyVt-456</strain>
    </source>
</reference>
<proteinExistence type="predicted"/>
<sequence length="253" mass="29416">MKKSFHFQIRKYHRYLGLFIGIQFLLWTVGGLYFSWTDLDDIHGDHLHKKPPLISTELPELNTTAVLEALKKEGADSIRSFSLINLNDQVLIRVRYLLHDGSGDTKLFEANGRERVPLDREEAVRLAKSLIVPPAEPVGVEYLTHTGPHHEYREKPLPAWAISFNTDDAPTIYIAAKEGSYNTIRHTRWRYFDFLWMLHTMDYAERDDFNNTLLRIFSVLGLITILSGFVLFYISSPLIRRKRKKERAGNERS</sequence>
<dbReference type="EMBL" id="DRLD01000257">
    <property type="protein sequence ID" value="HED10857.1"/>
    <property type="molecule type" value="Genomic_DNA"/>
</dbReference>
<feature type="transmembrane region" description="Helical" evidence="1">
    <location>
        <begin position="213"/>
        <end position="234"/>
    </location>
</feature>
<protein>
    <recommendedName>
        <fullName evidence="3">PepSY domain-containing protein</fullName>
    </recommendedName>
</protein>
<keyword evidence="1" id="KW-1133">Transmembrane helix</keyword>
<gene>
    <name evidence="2" type="ORF">ENJ10_09235</name>
</gene>
<dbReference type="Proteomes" id="UP000886005">
    <property type="component" value="Unassembled WGS sequence"/>
</dbReference>
<keyword evidence="1" id="KW-0472">Membrane</keyword>
<evidence type="ECO:0000256" key="1">
    <source>
        <dbReference type="SAM" id="Phobius"/>
    </source>
</evidence>
<comment type="caution">
    <text evidence="2">The sequence shown here is derived from an EMBL/GenBank/DDBJ whole genome shotgun (WGS) entry which is preliminary data.</text>
</comment>
<dbReference type="AlphaFoldDB" id="A0A7V1PV00"/>
<feature type="transmembrane region" description="Helical" evidence="1">
    <location>
        <begin position="12"/>
        <end position="36"/>
    </location>
</feature>
<name>A0A7V1PV00_CALAY</name>
<accession>A0A7V1PV00</accession>